<dbReference type="PANTHER" id="PTHR46720">
    <property type="entry name" value="HYDROXYLASE, PUTATIVE (AFU_ORTHOLOGUE AFUA_3G01460)-RELATED"/>
    <property type="match status" value="1"/>
</dbReference>
<sequence length="594" mass="65954">MAAKNFRVAIVGGGVCGVVCAIGLQRAGIYVDIFEAASKYGEVGAGIGIGPNAILVLRKLGLINDITSFSEEEDPPAVRPFTFRFPPSDAQAVLFQSPAGEDDLTLGMHRASFLDALVKSIDPEFTSTHFNKRCTSITESSGARSSATLHFSDGTTHETDLVLGADGVKSTVRNFVAGEEASKSLIFTNGVAYRGLVSMEKVEEVGVKIEEDVYTIWMGDGVHLVTYPIRNKTILNVAAFVTDFSVPMGYKPLPPGEPWVIPTSREEVLGHFKGWNRDAVKIIESIEQPTKWYVHGLYPPLESFVKGRVALIGDAAHAMLPFLAAGVGQGIEDAYVMSRLLAHPQANASNLENVLKAYDRVRTPRANDISLRSKRCGDIYEGYGPSGPSARGRLADMKVLEPLLDLLFAIDMSLNKFMVQCAATFSPRQISVPSSDRRYLRTITLPPEMIGAFVWARSHSDDLDFEEDWRDWEFLPFDLRPTNGTQYEKLLELIHELVDWSALQESAVDELTPLVPDDPASRHELQQQIVGMLNIVAQDLNAAWPVGKDYSKAQVHCLLIERYCVYYARKIELKTLLRVRAAQHRHRQQLRRRH</sequence>
<evidence type="ECO:0000256" key="2">
    <source>
        <dbReference type="ARBA" id="ARBA00022827"/>
    </source>
</evidence>
<dbReference type="SUPFAM" id="SSF54373">
    <property type="entry name" value="FAD-linked reductases, C-terminal domain"/>
    <property type="match status" value="1"/>
</dbReference>
<organism evidence="5 6">
    <name type="scientific">Dentipellis fragilis</name>
    <dbReference type="NCBI Taxonomy" id="205917"/>
    <lineage>
        <taxon>Eukaryota</taxon>
        <taxon>Fungi</taxon>
        <taxon>Dikarya</taxon>
        <taxon>Basidiomycota</taxon>
        <taxon>Agaricomycotina</taxon>
        <taxon>Agaricomycetes</taxon>
        <taxon>Russulales</taxon>
        <taxon>Hericiaceae</taxon>
        <taxon>Dentipellis</taxon>
    </lineage>
</organism>
<evidence type="ECO:0000256" key="1">
    <source>
        <dbReference type="ARBA" id="ARBA00022630"/>
    </source>
</evidence>
<dbReference type="Pfam" id="PF01494">
    <property type="entry name" value="FAD_binding_3"/>
    <property type="match status" value="1"/>
</dbReference>
<protein>
    <recommendedName>
        <fullName evidence="4">FAD-binding domain-containing protein</fullName>
    </recommendedName>
</protein>
<keyword evidence="1" id="KW-0285">Flavoprotein</keyword>
<gene>
    <name evidence="5" type="ORF">EVG20_g9106</name>
</gene>
<dbReference type="InterPro" id="IPR002938">
    <property type="entry name" value="FAD-bd"/>
</dbReference>
<dbReference type="GO" id="GO:0071949">
    <property type="term" value="F:FAD binding"/>
    <property type="evidence" value="ECO:0007669"/>
    <property type="project" value="InterPro"/>
</dbReference>
<dbReference type="InterPro" id="IPR051104">
    <property type="entry name" value="FAD_monoxygenase"/>
</dbReference>
<evidence type="ECO:0000313" key="6">
    <source>
        <dbReference type="Proteomes" id="UP000298327"/>
    </source>
</evidence>
<dbReference type="Proteomes" id="UP000298327">
    <property type="component" value="Unassembled WGS sequence"/>
</dbReference>
<feature type="domain" description="FAD-binding" evidence="4">
    <location>
        <begin position="7"/>
        <end position="369"/>
    </location>
</feature>
<accession>A0A4Y9Y2K9</accession>
<evidence type="ECO:0000259" key="4">
    <source>
        <dbReference type="Pfam" id="PF01494"/>
    </source>
</evidence>
<keyword evidence="3" id="KW-0560">Oxidoreductase</keyword>
<name>A0A4Y9Y2K9_9AGAM</name>
<dbReference type="GO" id="GO:0016491">
    <property type="term" value="F:oxidoreductase activity"/>
    <property type="evidence" value="ECO:0007669"/>
    <property type="project" value="UniProtKB-KW"/>
</dbReference>
<dbReference type="OrthoDB" id="417877at2759"/>
<dbReference type="SUPFAM" id="SSF51905">
    <property type="entry name" value="FAD/NAD(P)-binding domain"/>
    <property type="match status" value="1"/>
</dbReference>
<evidence type="ECO:0000313" key="5">
    <source>
        <dbReference type="EMBL" id="TFY55993.1"/>
    </source>
</evidence>
<dbReference type="InterPro" id="IPR036188">
    <property type="entry name" value="FAD/NAD-bd_sf"/>
</dbReference>
<reference evidence="5 6" key="1">
    <citation type="submission" date="2019-02" db="EMBL/GenBank/DDBJ databases">
        <title>Genome sequencing of the rare red list fungi Dentipellis fragilis.</title>
        <authorList>
            <person name="Buettner E."/>
            <person name="Kellner H."/>
        </authorList>
    </citation>
    <scope>NUCLEOTIDE SEQUENCE [LARGE SCALE GENOMIC DNA]</scope>
    <source>
        <strain evidence="5 6">DSM 105465</strain>
    </source>
</reference>
<dbReference type="Gene3D" id="3.50.50.60">
    <property type="entry name" value="FAD/NAD(P)-binding domain"/>
    <property type="match status" value="1"/>
</dbReference>
<evidence type="ECO:0000256" key="3">
    <source>
        <dbReference type="ARBA" id="ARBA00023002"/>
    </source>
</evidence>
<proteinExistence type="predicted"/>
<dbReference type="GO" id="GO:0044550">
    <property type="term" value="P:secondary metabolite biosynthetic process"/>
    <property type="evidence" value="ECO:0007669"/>
    <property type="project" value="TreeGrafter"/>
</dbReference>
<dbReference type="PRINTS" id="PR00420">
    <property type="entry name" value="RNGMNOXGNASE"/>
</dbReference>
<dbReference type="PANTHER" id="PTHR46720:SF3">
    <property type="entry name" value="FAD-BINDING DOMAIN-CONTAINING PROTEIN-RELATED"/>
    <property type="match status" value="1"/>
</dbReference>
<keyword evidence="2" id="KW-0274">FAD</keyword>
<dbReference type="EMBL" id="SEOQ01000867">
    <property type="protein sequence ID" value="TFY55993.1"/>
    <property type="molecule type" value="Genomic_DNA"/>
</dbReference>
<keyword evidence="6" id="KW-1185">Reference proteome</keyword>
<comment type="caution">
    <text evidence="5">The sequence shown here is derived from an EMBL/GenBank/DDBJ whole genome shotgun (WGS) entry which is preliminary data.</text>
</comment>
<dbReference type="STRING" id="205917.A0A4Y9Y2K9"/>
<dbReference type="AlphaFoldDB" id="A0A4Y9Y2K9"/>